<accession>A0A7T8K129</accession>
<proteinExistence type="predicted"/>
<evidence type="ECO:0000313" key="2">
    <source>
        <dbReference type="EMBL" id="QQP50998.1"/>
    </source>
</evidence>
<keyword evidence="3" id="KW-1185">Reference proteome</keyword>
<sequence>MVAINNKKAIQLRIACGTTGYEMLLQKGFPLPSLRTLRRRLESLEFNPGILEDVMELMK</sequence>
<dbReference type="EMBL" id="CP045899">
    <property type="protein sequence ID" value="QQP41035.1"/>
    <property type="molecule type" value="Genomic_DNA"/>
</dbReference>
<name>A0A7T8K129_CALRO</name>
<evidence type="ECO:0000313" key="1">
    <source>
        <dbReference type="EMBL" id="QQP41035.1"/>
    </source>
</evidence>
<reference evidence="3" key="1">
    <citation type="submission" date="2021-01" db="EMBL/GenBank/DDBJ databases">
        <title>Caligus Genome Assembly.</title>
        <authorList>
            <person name="Gallardo-Escarate C."/>
        </authorList>
    </citation>
    <scope>NUCLEOTIDE SEQUENCE [LARGE SCALE GENOMIC DNA]</scope>
</reference>
<organism evidence="1 3">
    <name type="scientific">Caligus rogercresseyi</name>
    <name type="common">Sea louse</name>
    <dbReference type="NCBI Taxonomy" id="217165"/>
    <lineage>
        <taxon>Eukaryota</taxon>
        <taxon>Metazoa</taxon>
        <taxon>Ecdysozoa</taxon>
        <taxon>Arthropoda</taxon>
        <taxon>Crustacea</taxon>
        <taxon>Multicrustacea</taxon>
        <taxon>Hexanauplia</taxon>
        <taxon>Copepoda</taxon>
        <taxon>Siphonostomatoida</taxon>
        <taxon>Caligidae</taxon>
        <taxon>Caligus</taxon>
    </lineage>
</organism>
<dbReference type="Proteomes" id="UP000595437">
    <property type="component" value="Chromosome 8"/>
</dbReference>
<evidence type="ECO:0000313" key="3">
    <source>
        <dbReference type="Proteomes" id="UP000595437"/>
    </source>
</evidence>
<feature type="non-terminal residue" evidence="1">
    <location>
        <position position="59"/>
    </location>
</feature>
<dbReference type="AlphaFoldDB" id="A0A7T8K129"/>
<reference evidence="1" key="2">
    <citation type="journal article" name="Sci. Data">
        <title>Chromosome-scale genome assembly of the sea louse Caligus rogercresseyi by SMRT sequencing and Hi-C analysis.</title>
        <authorList>
            <person name="Gallardo-Escarate C."/>
            <person name="Valenzuela-Munoz V."/>
            <person name="Nunez-Acuna G."/>
            <person name="Valenzuela-Miranda D."/>
            <person name="Goncalves A.T."/>
            <person name="Escobar-Sepulveda H."/>
            <person name="Liachko I."/>
            <person name="Nelson B."/>
            <person name="Roberts S."/>
            <person name="Warren W."/>
        </authorList>
    </citation>
    <scope>NUCLEOTIDE SEQUENCE</scope>
    <source>
        <tissue evidence="1">Whole tissue</tissue>
    </source>
</reference>
<protein>
    <submittedName>
        <fullName evidence="1">Uncharacterized protein</fullName>
    </submittedName>
</protein>
<gene>
    <name evidence="2" type="ORF">FKW44_012192</name>
    <name evidence="1" type="ORF">FKW44_015281</name>
</gene>
<dbReference type="EMBL" id="CP045897">
    <property type="protein sequence ID" value="QQP50998.1"/>
    <property type="molecule type" value="Genomic_DNA"/>
</dbReference>
<dbReference type="Proteomes" id="UP000595437">
    <property type="component" value="Chromosome 10"/>
</dbReference>